<evidence type="ECO:0000256" key="2">
    <source>
        <dbReference type="PROSITE-ProRule" id="PRU00703"/>
    </source>
</evidence>
<dbReference type="PANTHER" id="PTHR43080:SF26">
    <property type="entry name" value="REGULATORY PROTEIN"/>
    <property type="match status" value="1"/>
</dbReference>
<keyword evidence="1 2" id="KW-0129">CBS domain</keyword>
<dbReference type="InterPro" id="IPR046342">
    <property type="entry name" value="CBS_dom_sf"/>
</dbReference>
<feature type="domain" description="CBS" evidence="3">
    <location>
        <begin position="11"/>
        <end position="71"/>
    </location>
</feature>
<gene>
    <name evidence="4" type="ORF">HMPREF0220_2336</name>
</gene>
<dbReference type="HOGENOM" id="CLU_117108_0_0_9"/>
<dbReference type="SMART" id="SM00116">
    <property type="entry name" value="CBS"/>
    <property type="match status" value="2"/>
</dbReference>
<sequence length="146" mass="16778">MGSVMNILFFLTPKSEVAYIYEDYTIRQALEKMEYHKYSAIPIISKDGKYVGTITEGDFLWTLKNDLNLDLKGLEDVPVTDINRKMDNSPVSINADIEDLVIKSLNQNFIPVIDDQDTFIGIIKRRDVIGYCYEIIRGYKNLANDN</sequence>
<evidence type="ECO:0000313" key="5">
    <source>
        <dbReference type="Proteomes" id="UP000003227"/>
    </source>
</evidence>
<dbReference type="CDD" id="cd09834">
    <property type="entry name" value="CBS_pair_bac"/>
    <property type="match status" value="1"/>
</dbReference>
<accession>D5Q604</accession>
<proteinExistence type="predicted"/>
<dbReference type="Pfam" id="PF00571">
    <property type="entry name" value="CBS"/>
    <property type="match status" value="2"/>
</dbReference>
<comment type="caution">
    <text evidence="4">The sequence shown here is derived from an EMBL/GenBank/DDBJ whole genome shotgun (WGS) entry which is preliminary data.</text>
</comment>
<dbReference type="InterPro" id="IPR051257">
    <property type="entry name" value="Diverse_CBS-Domain"/>
</dbReference>
<name>D5Q604_CLODI</name>
<dbReference type="SUPFAM" id="SSF54631">
    <property type="entry name" value="CBS-domain pair"/>
    <property type="match status" value="1"/>
</dbReference>
<protein>
    <submittedName>
        <fullName evidence="4">CBS domain protein</fullName>
    </submittedName>
</protein>
<dbReference type="PROSITE" id="PS51371">
    <property type="entry name" value="CBS"/>
    <property type="match status" value="1"/>
</dbReference>
<dbReference type="PANTHER" id="PTHR43080">
    <property type="entry name" value="CBS DOMAIN-CONTAINING PROTEIN CBSX3, MITOCHONDRIAL"/>
    <property type="match status" value="1"/>
</dbReference>
<evidence type="ECO:0000259" key="3">
    <source>
        <dbReference type="PROSITE" id="PS51371"/>
    </source>
</evidence>
<reference evidence="4 5" key="1">
    <citation type="submission" date="2010-05" db="EMBL/GenBank/DDBJ databases">
        <authorList>
            <person name="Qin X."/>
            <person name="Bachman B."/>
            <person name="Battles P."/>
            <person name="Bell A."/>
            <person name="Bess C."/>
            <person name="Bickham C."/>
            <person name="Chaboub L."/>
            <person name="Chen D."/>
            <person name="Coyle M."/>
            <person name="Deiros D.R."/>
            <person name="Dinh H."/>
            <person name="Forbes L."/>
            <person name="Fowler G."/>
            <person name="Francisco L."/>
            <person name="Fu Q."/>
            <person name="Gubbala S."/>
            <person name="Hale W."/>
            <person name="Han Y."/>
            <person name="Hemphill L."/>
            <person name="Highlander S.K."/>
            <person name="Hirani K."/>
            <person name="Hogues M."/>
            <person name="Jackson L."/>
            <person name="Jakkamsetti A."/>
            <person name="Javaid M."/>
            <person name="Jiang H."/>
            <person name="Korchina V."/>
            <person name="Kovar C."/>
            <person name="Lara F."/>
            <person name="Lee S."/>
            <person name="Mata R."/>
            <person name="Mathew T."/>
            <person name="Moen C."/>
            <person name="Morales K."/>
            <person name="Munidasa M."/>
            <person name="Nazareth L."/>
            <person name="Ngo R."/>
            <person name="Nguyen L."/>
            <person name="Okwuonu G."/>
            <person name="Ongeri F."/>
            <person name="Patil S."/>
            <person name="Petrosino J."/>
            <person name="Pham C."/>
            <person name="Pham P."/>
            <person name="Pu L.-L."/>
            <person name="Puazo M."/>
            <person name="Raj R."/>
            <person name="Reid J."/>
            <person name="Rouhana J."/>
            <person name="Saada N."/>
            <person name="Shang Y."/>
            <person name="Simmons D."/>
            <person name="Thornton R."/>
            <person name="Warren J."/>
            <person name="Weissenberger G."/>
            <person name="Zhang J."/>
            <person name="Zhang L."/>
            <person name="Zhou C."/>
            <person name="Zhu D."/>
            <person name="Muzny D."/>
            <person name="Worley K."/>
            <person name="Gibbs R."/>
        </authorList>
    </citation>
    <scope>NUCLEOTIDE SEQUENCE [LARGE SCALE GENOMIC DNA]</scope>
    <source>
        <strain evidence="4 5">NAP08</strain>
    </source>
</reference>
<dbReference type="AlphaFoldDB" id="D5Q604"/>
<evidence type="ECO:0000256" key="1">
    <source>
        <dbReference type="ARBA" id="ARBA00023122"/>
    </source>
</evidence>
<evidence type="ECO:0000313" key="4">
    <source>
        <dbReference type="EMBL" id="EFH06626.1"/>
    </source>
</evidence>
<dbReference type="EMBL" id="ADNX01000054">
    <property type="protein sequence ID" value="EFH06626.1"/>
    <property type="molecule type" value="Genomic_DNA"/>
</dbReference>
<dbReference type="Proteomes" id="UP000003227">
    <property type="component" value="Unassembled WGS sequence"/>
</dbReference>
<organism evidence="4 5">
    <name type="scientific">Clostridioides difficile NAP08</name>
    <dbReference type="NCBI Taxonomy" id="525259"/>
    <lineage>
        <taxon>Bacteria</taxon>
        <taxon>Bacillati</taxon>
        <taxon>Bacillota</taxon>
        <taxon>Clostridia</taxon>
        <taxon>Peptostreptococcales</taxon>
        <taxon>Peptostreptococcaceae</taxon>
        <taxon>Clostridioides</taxon>
    </lineage>
</organism>
<dbReference type="InterPro" id="IPR000644">
    <property type="entry name" value="CBS_dom"/>
</dbReference>
<dbReference type="Gene3D" id="3.10.580.10">
    <property type="entry name" value="CBS-domain"/>
    <property type="match status" value="1"/>
</dbReference>